<dbReference type="PROSITE" id="PS50929">
    <property type="entry name" value="ABC_TM1F"/>
    <property type="match status" value="1"/>
</dbReference>
<dbReference type="Pfam" id="PF00005">
    <property type="entry name" value="ABC_tran"/>
    <property type="match status" value="1"/>
</dbReference>
<dbReference type="InterPro" id="IPR017871">
    <property type="entry name" value="ABC_transporter-like_CS"/>
</dbReference>
<name>A0A2H0TC49_9BACT</name>
<evidence type="ECO:0000256" key="6">
    <source>
        <dbReference type="ARBA" id="ARBA00022989"/>
    </source>
</evidence>
<dbReference type="InterPro" id="IPR003593">
    <property type="entry name" value="AAA+_ATPase"/>
</dbReference>
<evidence type="ECO:0000256" key="1">
    <source>
        <dbReference type="ARBA" id="ARBA00004651"/>
    </source>
</evidence>
<dbReference type="GO" id="GO:0005524">
    <property type="term" value="F:ATP binding"/>
    <property type="evidence" value="ECO:0007669"/>
    <property type="project" value="UniProtKB-KW"/>
</dbReference>
<proteinExistence type="predicted"/>
<sequence length="490" mass="55335">MMRELSNYSFSKIIQNSYSFFSNRFVGSLVTKSRRFIRAFELMHDTLVFSFWNTTIILIGIFVVLFIETPIIASVFLIWVIVYMVIVSLFVKKRMQYDFAKAEADSKVGGRLADVFSNIFALKIFSATSQEISSFGKVTSNEEKHRSRAWRFEVLQDSIQGGLMVSIQSLVLYMIIKNWIAGSITTGMVVLIQSYMVIIFDRLWELGKALTKFMGAAADMKEVIDIFETKPDIIDPVNPEEIKVKDGLIEFKDVSFVYDSGQKVFKNFNLTIKPGERVGLVGHSGAGKSTITKLLLRFVDVSSGEIRIDGQDIRSVLQDDLRKVISFIPQEPILFHRPIRENIAYGKPDSTEVEIVSAAQKAHAHEFISNLQYGYDTLVGEQGVKLSGGERQRVAIARVMLRNSPILLLDEATSSLDSISESLIQDAFNELMKDKTTIVIAHRLSTIQKMDRIIVLHEGEIAEEGTHQELLNKNGLYADLWSHQTGGFLE</sequence>
<feature type="domain" description="ABC transporter" evidence="9">
    <location>
        <begin position="249"/>
        <end position="483"/>
    </location>
</feature>
<evidence type="ECO:0000313" key="12">
    <source>
        <dbReference type="Proteomes" id="UP000230094"/>
    </source>
</evidence>
<feature type="transmembrane region" description="Helical" evidence="8">
    <location>
        <begin position="182"/>
        <end position="204"/>
    </location>
</feature>
<dbReference type="GO" id="GO:0016887">
    <property type="term" value="F:ATP hydrolysis activity"/>
    <property type="evidence" value="ECO:0007669"/>
    <property type="project" value="InterPro"/>
</dbReference>
<dbReference type="AlphaFoldDB" id="A0A2H0TC49"/>
<dbReference type="PANTHER" id="PTHR24221:SF654">
    <property type="entry name" value="ATP-BINDING CASSETTE SUB-FAMILY B MEMBER 6"/>
    <property type="match status" value="1"/>
</dbReference>
<dbReference type="InterPro" id="IPR036640">
    <property type="entry name" value="ABC1_TM_sf"/>
</dbReference>
<dbReference type="InterPro" id="IPR027417">
    <property type="entry name" value="P-loop_NTPase"/>
</dbReference>
<feature type="domain" description="ABC transmembrane type-1" evidence="10">
    <location>
        <begin position="1"/>
        <end position="215"/>
    </location>
</feature>
<feature type="transmembrane region" description="Helical" evidence="8">
    <location>
        <begin position="71"/>
        <end position="91"/>
    </location>
</feature>
<gene>
    <name evidence="11" type="ORF">COU49_00195</name>
</gene>
<protein>
    <submittedName>
        <fullName evidence="11">ABC transporter ATP-binding protein</fullName>
    </submittedName>
</protein>
<evidence type="ECO:0000256" key="5">
    <source>
        <dbReference type="ARBA" id="ARBA00022840"/>
    </source>
</evidence>
<accession>A0A2H0TC49</accession>
<comment type="subcellular location">
    <subcellularLocation>
        <location evidence="1">Cell membrane</location>
        <topology evidence="1">Multi-pass membrane protein</topology>
    </subcellularLocation>
</comment>
<dbReference type="PROSITE" id="PS00211">
    <property type="entry name" value="ABC_TRANSPORTER_1"/>
    <property type="match status" value="1"/>
</dbReference>
<dbReference type="Gene3D" id="1.20.1560.10">
    <property type="entry name" value="ABC transporter type 1, transmembrane domain"/>
    <property type="match status" value="1"/>
</dbReference>
<dbReference type="InterPro" id="IPR039421">
    <property type="entry name" value="Type_1_exporter"/>
</dbReference>
<reference evidence="12" key="1">
    <citation type="submission" date="2017-09" db="EMBL/GenBank/DDBJ databases">
        <title>Depth-based differentiation of microbial function through sediment-hosted aquifers and enrichment of novel symbionts in the deep terrestrial subsurface.</title>
        <authorList>
            <person name="Probst A.J."/>
            <person name="Ladd B."/>
            <person name="Jarett J.K."/>
            <person name="Geller-Mcgrath D.E."/>
            <person name="Sieber C.M.K."/>
            <person name="Emerson J.B."/>
            <person name="Anantharaman K."/>
            <person name="Thomas B.C."/>
            <person name="Malmstrom R."/>
            <person name="Stieglmeier M."/>
            <person name="Klingl A."/>
            <person name="Woyke T."/>
            <person name="Ryan C.M."/>
            <person name="Banfield J.F."/>
        </authorList>
    </citation>
    <scope>NUCLEOTIDE SEQUENCE [LARGE SCALE GENOMIC DNA]</scope>
</reference>
<dbReference type="SMART" id="SM00382">
    <property type="entry name" value="AAA"/>
    <property type="match status" value="1"/>
</dbReference>
<dbReference type="EMBL" id="PFCQ01000002">
    <property type="protein sequence ID" value="PIR68567.1"/>
    <property type="molecule type" value="Genomic_DNA"/>
</dbReference>
<keyword evidence="5 11" id="KW-0067">ATP-binding</keyword>
<dbReference type="Proteomes" id="UP000230094">
    <property type="component" value="Unassembled WGS sequence"/>
</dbReference>
<dbReference type="SUPFAM" id="SSF52540">
    <property type="entry name" value="P-loop containing nucleoside triphosphate hydrolases"/>
    <property type="match status" value="1"/>
</dbReference>
<keyword evidence="6 8" id="KW-1133">Transmembrane helix</keyword>
<dbReference type="SUPFAM" id="SSF90123">
    <property type="entry name" value="ABC transporter transmembrane region"/>
    <property type="match status" value="1"/>
</dbReference>
<dbReference type="PROSITE" id="PS50893">
    <property type="entry name" value="ABC_TRANSPORTER_2"/>
    <property type="match status" value="1"/>
</dbReference>
<comment type="caution">
    <text evidence="11">The sequence shown here is derived from an EMBL/GenBank/DDBJ whole genome shotgun (WGS) entry which is preliminary data.</text>
</comment>
<keyword evidence="2" id="KW-0813">Transport</keyword>
<dbReference type="InterPro" id="IPR003439">
    <property type="entry name" value="ABC_transporter-like_ATP-bd"/>
</dbReference>
<feature type="transmembrane region" description="Helical" evidence="8">
    <location>
        <begin position="42"/>
        <end position="65"/>
    </location>
</feature>
<evidence type="ECO:0000313" key="11">
    <source>
        <dbReference type="EMBL" id="PIR68567.1"/>
    </source>
</evidence>
<keyword evidence="7 8" id="KW-0472">Membrane</keyword>
<evidence type="ECO:0000256" key="8">
    <source>
        <dbReference type="SAM" id="Phobius"/>
    </source>
</evidence>
<dbReference type="GO" id="GO:0140359">
    <property type="term" value="F:ABC-type transporter activity"/>
    <property type="evidence" value="ECO:0007669"/>
    <property type="project" value="InterPro"/>
</dbReference>
<dbReference type="PANTHER" id="PTHR24221">
    <property type="entry name" value="ATP-BINDING CASSETTE SUB-FAMILY B"/>
    <property type="match status" value="1"/>
</dbReference>
<keyword evidence="4" id="KW-0547">Nucleotide-binding</keyword>
<evidence type="ECO:0000259" key="10">
    <source>
        <dbReference type="PROSITE" id="PS50929"/>
    </source>
</evidence>
<dbReference type="FunFam" id="3.40.50.300:FF:000287">
    <property type="entry name" value="Multidrug ABC transporter ATP-binding protein"/>
    <property type="match status" value="1"/>
</dbReference>
<evidence type="ECO:0000259" key="9">
    <source>
        <dbReference type="PROSITE" id="PS50893"/>
    </source>
</evidence>
<dbReference type="GO" id="GO:0034040">
    <property type="term" value="F:ATPase-coupled lipid transmembrane transporter activity"/>
    <property type="evidence" value="ECO:0007669"/>
    <property type="project" value="TreeGrafter"/>
</dbReference>
<evidence type="ECO:0000256" key="4">
    <source>
        <dbReference type="ARBA" id="ARBA00022741"/>
    </source>
</evidence>
<dbReference type="Pfam" id="PF00664">
    <property type="entry name" value="ABC_membrane"/>
    <property type="match status" value="1"/>
</dbReference>
<organism evidence="11 12">
    <name type="scientific">Candidatus Nomurabacteria bacterium CG10_big_fil_rev_8_21_14_0_10_35_16</name>
    <dbReference type="NCBI Taxonomy" id="1974731"/>
    <lineage>
        <taxon>Bacteria</taxon>
        <taxon>Candidatus Nomuraibacteriota</taxon>
    </lineage>
</organism>
<dbReference type="Gene3D" id="3.40.50.300">
    <property type="entry name" value="P-loop containing nucleotide triphosphate hydrolases"/>
    <property type="match status" value="1"/>
</dbReference>
<dbReference type="InterPro" id="IPR011527">
    <property type="entry name" value="ABC1_TM_dom"/>
</dbReference>
<evidence type="ECO:0000256" key="7">
    <source>
        <dbReference type="ARBA" id="ARBA00023136"/>
    </source>
</evidence>
<evidence type="ECO:0000256" key="3">
    <source>
        <dbReference type="ARBA" id="ARBA00022692"/>
    </source>
</evidence>
<evidence type="ECO:0000256" key="2">
    <source>
        <dbReference type="ARBA" id="ARBA00022448"/>
    </source>
</evidence>
<keyword evidence="3 8" id="KW-0812">Transmembrane</keyword>
<dbReference type="GO" id="GO:0005886">
    <property type="term" value="C:plasma membrane"/>
    <property type="evidence" value="ECO:0007669"/>
    <property type="project" value="UniProtKB-SubCell"/>
</dbReference>